<evidence type="ECO:0000313" key="16">
    <source>
        <dbReference type="Proteomes" id="UP000095009"/>
    </source>
</evidence>
<evidence type="ECO:0000256" key="6">
    <source>
        <dbReference type="ARBA" id="ARBA00023145"/>
    </source>
</evidence>
<keyword evidence="11" id="KW-0333">Golgi apparatus</keyword>
<dbReference type="PANTHER" id="PTHR10067:SF17">
    <property type="entry name" value="PHOSPHATIDYLSERINE DECARBOXYLASE PROENZYME 2"/>
    <property type="match status" value="1"/>
</dbReference>
<dbReference type="OrthoDB" id="67700at2759"/>
<dbReference type="GO" id="GO:0006646">
    <property type="term" value="P:phosphatidylethanolamine biosynthetic process"/>
    <property type="evidence" value="ECO:0007669"/>
    <property type="project" value="UniProtKB-UniRule"/>
</dbReference>
<evidence type="ECO:0000256" key="9">
    <source>
        <dbReference type="ARBA" id="ARBA00023264"/>
    </source>
</evidence>
<dbReference type="GO" id="GO:0005509">
    <property type="term" value="F:calcium ion binding"/>
    <property type="evidence" value="ECO:0007669"/>
    <property type="project" value="InterPro"/>
</dbReference>
<comment type="cofactor">
    <cofactor evidence="11">
        <name>pyruvate</name>
        <dbReference type="ChEBI" id="CHEBI:15361"/>
    </cofactor>
    <text evidence="11">Binds 1 pyruvoyl group covalently per subunit.</text>
</comment>
<dbReference type="GO" id="GO:0010008">
    <property type="term" value="C:endosome membrane"/>
    <property type="evidence" value="ECO:0007669"/>
    <property type="project" value="UniProtKB-SubCell"/>
</dbReference>
<dbReference type="PROSITE" id="PS00018">
    <property type="entry name" value="EF_HAND_1"/>
    <property type="match status" value="1"/>
</dbReference>
<comment type="pathway">
    <text evidence="11">Phospholipid metabolism; phosphatidylethanolamine biosynthesis; phosphatidylethanolamine from CDP-diacylglycerol: step 2/2.</text>
</comment>
<comment type="similarity">
    <text evidence="11">Belongs to the phosphatidylserine decarboxylase family. PSD-B subfamily. Eukaryotic type II sub-subfamily.</text>
</comment>
<feature type="chain" id="PRO_5023544966" description="Phosphatidylserine decarboxylase 2 beta chain" evidence="11">
    <location>
        <begin position="1"/>
        <end position="976"/>
    </location>
</feature>
<dbReference type="Gene3D" id="2.60.40.150">
    <property type="entry name" value="C2 domain"/>
    <property type="match status" value="2"/>
</dbReference>
<dbReference type="InterPro" id="IPR033179">
    <property type="entry name" value="PSD_type2_pro"/>
</dbReference>
<keyword evidence="2 11" id="KW-0210">Decarboxylase</keyword>
<evidence type="ECO:0000313" key="15">
    <source>
        <dbReference type="EMBL" id="ODQ66698.1"/>
    </source>
</evidence>
<feature type="compositionally biased region" description="Polar residues" evidence="12">
    <location>
        <begin position="409"/>
        <end position="420"/>
    </location>
</feature>
<feature type="compositionally biased region" description="Basic and acidic residues" evidence="12">
    <location>
        <begin position="229"/>
        <end position="246"/>
    </location>
</feature>
<dbReference type="SUPFAM" id="SSF49562">
    <property type="entry name" value="C2 domain (Calcium/lipid-binding domain, CaLB)"/>
    <property type="match status" value="2"/>
</dbReference>
<keyword evidence="8 11" id="KW-0456">Lyase</keyword>
<comment type="subunit">
    <text evidence="11">Heterodimer of a large membrane-associated beta subunit and a small pyruvoyl-containing alpha subunit. Interacts with pstB2. This interaction may be a means to structurally tether the donor membrane (ER) harboring PstB2 to acceptor membranes (Golgi/endosomes) harboring PSD2 during PtdSer transport to the site of PtdEtn synthesis.</text>
</comment>
<feature type="compositionally biased region" description="Low complexity" evidence="12">
    <location>
        <begin position="371"/>
        <end position="381"/>
    </location>
</feature>
<evidence type="ECO:0000256" key="3">
    <source>
        <dbReference type="ARBA" id="ARBA00022837"/>
    </source>
</evidence>
<keyword evidence="16" id="KW-1185">Reference proteome</keyword>
<feature type="domain" description="EF-hand" evidence="14">
    <location>
        <begin position="486"/>
        <end position="521"/>
    </location>
</feature>
<feature type="chain" id="PRO_5023544965" description="Phosphatidylserine decarboxylase 2 alpha chain" evidence="11">
    <location>
        <begin position="977"/>
        <end position="1064"/>
    </location>
</feature>
<name>A0A1E3PN02_9ASCO</name>
<comment type="PTM">
    <text evidence="11">Is synthesized initially as an inactive proenzyme. Formation of the active enzyme involves a self-maturation process in which the active site pyruvoyl group is generated from an internal serine residue via an autocatalytic post-translational modification. Two non-identical subunits are generated from the proenzyme in this reaction, and the pyruvate is formed at the N-terminus of the alpha chain, which is derived from the carboxyl end of the proenzyme. The autoendoproteolytic cleavage occurs by a canonical serine protease mechanism, in which the side chain hydroxyl group of the serine supplies its oxygen atom to form the C-terminus of the beta chain, while the remainder of the serine residue undergoes an oxidative deamination to produce ammonia and the pyruvoyl prosthetic group on the alpha chain. During this reaction, the Ser that is part of the protease active site of the proenzyme becomes the pyruvoyl prosthetic group, which constitutes an essential element of the active site of the mature decarboxylase.</text>
</comment>
<dbReference type="Gene3D" id="1.10.238.10">
    <property type="entry name" value="EF-hand"/>
    <property type="match status" value="1"/>
</dbReference>
<dbReference type="InterPro" id="IPR002048">
    <property type="entry name" value="EF_hand_dom"/>
</dbReference>
<evidence type="ECO:0000256" key="2">
    <source>
        <dbReference type="ARBA" id="ARBA00022793"/>
    </source>
</evidence>
<dbReference type="Pfam" id="PF02666">
    <property type="entry name" value="PS_Dcarbxylase"/>
    <property type="match status" value="1"/>
</dbReference>
<feature type="compositionally biased region" description="Acidic residues" evidence="12">
    <location>
        <begin position="200"/>
        <end position="215"/>
    </location>
</feature>
<comment type="catalytic activity">
    <reaction evidence="11">
        <text>a 1,2-diacyl-sn-glycero-3-phospho-L-serine + H(+) = a 1,2-diacyl-sn-glycero-3-phosphoethanolamine + CO2</text>
        <dbReference type="Rhea" id="RHEA:20828"/>
        <dbReference type="ChEBI" id="CHEBI:15378"/>
        <dbReference type="ChEBI" id="CHEBI:16526"/>
        <dbReference type="ChEBI" id="CHEBI:57262"/>
        <dbReference type="ChEBI" id="CHEBI:64612"/>
        <dbReference type="EC" id="4.1.1.65"/>
    </reaction>
</comment>
<dbReference type="GO" id="GO:0016540">
    <property type="term" value="P:protein autoprocessing"/>
    <property type="evidence" value="ECO:0007669"/>
    <property type="project" value="UniProtKB-UniRule"/>
</dbReference>
<organism evidence="15 16">
    <name type="scientific">Nadsonia fulvescens var. elongata DSM 6958</name>
    <dbReference type="NCBI Taxonomy" id="857566"/>
    <lineage>
        <taxon>Eukaryota</taxon>
        <taxon>Fungi</taxon>
        <taxon>Dikarya</taxon>
        <taxon>Ascomycota</taxon>
        <taxon>Saccharomycotina</taxon>
        <taxon>Dipodascomycetes</taxon>
        <taxon>Dipodascales</taxon>
        <taxon>Dipodascales incertae sedis</taxon>
        <taxon>Nadsonia</taxon>
    </lineage>
</organism>
<dbReference type="InterPro" id="IPR000008">
    <property type="entry name" value="C2_dom"/>
</dbReference>
<evidence type="ECO:0000256" key="10">
    <source>
        <dbReference type="ARBA" id="ARBA00023317"/>
    </source>
</evidence>
<dbReference type="InterPro" id="IPR035892">
    <property type="entry name" value="C2_domain_sf"/>
</dbReference>
<dbReference type="GO" id="GO:0004609">
    <property type="term" value="F:phosphatidylserine decarboxylase activity"/>
    <property type="evidence" value="ECO:0007669"/>
    <property type="project" value="UniProtKB-UniRule"/>
</dbReference>
<evidence type="ECO:0000256" key="5">
    <source>
        <dbReference type="ARBA" id="ARBA00023136"/>
    </source>
</evidence>
<dbReference type="InterPro" id="IPR003817">
    <property type="entry name" value="PS_Dcarbxylase"/>
</dbReference>
<dbReference type="Pfam" id="PF00168">
    <property type="entry name" value="C2"/>
    <property type="match status" value="2"/>
</dbReference>
<feature type="active site" description="Schiff-base intermediate with substrate; via pyruvic acid; for decarboxylase activity" evidence="11">
    <location>
        <position position="977"/>
    </location>
</feature>
<feature type="region of interest" description="Disordered" evidence="12">
    <location>
        <begin position="229"/>
        <end position="248"/>
    </location>
</feature>
<dbReference type="SUPFAM" id="SSF47473">
    <property type="entry name" value="EF-hand"/>
    <property type="match status" value="1"/>
</dbReference>
<keyword evidence="5 11" id="KW-0472">Membrane</keyword>
<dbReference type="SMART" id="SM00239">
    <property type="entry name" value="C2"/>
    <property type="match status" value="2"/>
</dbReference>
<protein>
    <recommendedName>
        <fullName evidence="11">Phosphatidylserine decarboxylase proenzyme 2</fullName>
        <ecNumber evidence="11">4.1.1.65</ecNumber>
    </recommendedName>
    <component>
        <recommendedName>
            <fullName evidence="11">Phosphatidylserine decarboxylase 2 beta chain</fullName>
        </recommendedName>
    </component>
    <component>
        <recommendedName>
            <fullName evidence="11">Phosphatidylserine decarboxylase 2 alpha chain</fullName>
        </recommendedName>
    </component>
</protein>
<dbReference type="GO" id="GO:0005795">
    <property type="term" value="C:Golgi stack"/>
    <property type="evidence" value="ECO:0007669"/>
    <property type="project" value="UniProtKB-UniRule"/>
</dbReference>
<evidence type="ECO:0000259" key="13">
    <source>
        <dbReference type="PROSITE" id="PS50004"/>
    </source>
</evidence>
<keyword evidence="6 11" id="KW-0865">Zymogen</keyword>
<evidence type="ECO:0000256" key="8">
    <source>
        <dbReference type="ARBA" id="ARBA00023239"/>
    </source>
</evidence>
<dbReference type="PROSITE" id="PS50222">
    <property type="entry name" value="EF_HAND_2"/>
    <property type="match status" value="1"/>
</dbReference>
<accession>A0A1E3PN02</accession>
<feature type="site" description="Cleavage (non-hydrolytic); by autocatalysis" evidence="11">
    <location>
        <begin position="976"/>
        <end position="977"/>
    </location>
</feature>
<feature type="region of interest" description="Disordered" evidence="12">
    <location>
        <begin position="366"/>
        <end position="420"/>
    </location>
</feature>
<keyword evidence="1 11" id="KW-0444">Lipid biosynthesis</keyword>
<keyword evidence="7 11" id="KW-0594">Phospholipid biosynthesis</keyword>
<feature type="modified residue" description="Pyruvic acid (Ser); by autocatalysis" evidence="11">
    <location>
        <position position="977"/>
    </location>
</feature>
<feature type="region of interest" description="Disordered" evidence="12">
    <location>
        <begin position="197"/>
        <end position="220"/>
    </location>
</feature>
<keyword evidence="9 11" id="KW-1208">Phospholipid metabolism</keyword>
<sequence>MKFLRKNRASYPLTKSETLPDEETLAKNKDNVQLVLRISVIKARNLAAMDRNGLSDPYAVVYGNRFRVTTQTINRSLNPEWNAEIDIPIDPLLKCPSIRIVVWDKDRWGKDYLGEVVISMYDLFLNGHFANKDPENLSSWYDLYSKKKKKDYVKGDILLKFSLVDLCNPEDTALLPKKWAKLLSFLKQSDNDIGNMYYDSVDENEEEEEEDEEEGELRSRRRLKKAEKREVRLNKKADKERSKQSHYELSSNNSVTGIVFFEVLNVTDLPPEKNFARTGFDMDPFVVISFGKRTFRTQYKRHTLNPVYNEKLVFPVLKHEKNYSINITIIDKDRFSLHDFVADAIFPVTEILKNAKQPDPETGLYQWKHLSSSSSPHSSFELSKKRKDSGKKRTSSTTHLSKPGLEIPNSDSTSSDGLQSQVDNTQLNSFQHSVNELRKNYEDLLSLEDEPSEFNIPLNLKNKSKWEDKHKPVIKLKALFLPYQALRQQFWRSLINGYDVDETGTISFIELTALLDSLGSTLSIKTVSSFFKRFGKTEEEDLTIDEVIINLENQILKDTRRDSMSRTENRQIFRENIDFASQPSRRNSPVAVDILRNQGQDNKVSNTKLLPTESDNVIPPDKSFTLSGSVSDDEPERVIRISTCPVCNQPRLRKKAELDIITHLATCLSQDWSQVSRLMMHRYVSSDQARRRWYSKVVSKVTYGNYKLGANSANILVQDRVTGLIQEEKMSVYVRLGIRLLYKGLKSKDMERRKIKKLLKSLSIKQGKKYDSPASIRDISPFINFHRLNLNEVLEPLENFKTFNEFFFRKLKPDARILEAPHESRIAVSPADCRATVFNSISRATDIWVKGRDFTINRLFGDAYPDLVDKFVGGEMGIFRLAPQDYHRFHVPVDGIVGAPKTIEGEYYTVNPMAIRSTLDVYGENVRVLVPIFSETFGVVMVVCVGAMMVGSTVITAKEGDHVKRMDELGYFQFGGSTILLLFQKDALFFDKDLVSNSKEAIETLVRVGMSIGHSPSVDEFERDQLTSDELRQKAKVIITGADEDLSSDSSLDENTDINKEVVY</sequence>
<dbReference type="Proteomes" id="UP000095009">
    <property type="component" value="Unassembled WGS sequence"/>
</dbReference>
<dbReference type="GO" id="GO:0000139">
    <property type="term" value="C:Golgi membrane"/>
    <property type="evidence" value="ECO:0007669"/>
    <property type="project" value="UniProtKB-SubCell"/>
</dbReference>
<dbReference type="PROSITE" id="PS50004">
    <property type="entry name" value="C2"/>
    <property type="match status" value="2"/>
</dbReference>
<evidence type="ECO:0000256" key="11">
    <source>
        <dbReference type="HAMAP-Rule" id="MF_03209"/>
    </source>
</evidence>
<keyword evidence="10 11" id="KW-0670">Pyruvate</keyword>
<feature type="active site" description="Charge relay system; for autoendoproteolytic cleavage activity" evidence="11">
    <location>
        <position position="890"/>
    </location>
</feature>
<dbReference type="STRING" id="857566.A0A1E3PN02"/>
<keyword evidence="11" id="KW-0967">Endosome</keyword>
<evidence type="ECO:0000256" key="4">
    <source>
        <dbReference type="ARBA" id="ARBA00023098"/>
    </source>
</evidence>
<gene>
    <name evidence="11" type="primary">PSD2</name>
    <name evidence="15" type="ORF">NADFUDRAFT_57597</name>
</gene>
<feature type="active site" description="Charge relay system; for autoendoproteolytic cleavage activity" evidence="11">
    <location>
        <position position="832"/>
    </location>
</feature>
<feature type="active site" description="Charge relay system; for autoendoproteolytic cleavage activity" evidence="11">
    <location>
        <position position="977"/>
    </location>
</feature>
<dbReference type="EC" id="4.1.1.65" evidence="11"/>
<dbReference type="CDD" id="cd04039">
    <property type="entry name" value="C2_PSD"/>
    <property type="match status" value="1"/>
</dbReference>
<dbReference type="InterPro" id="IPR018247">
    <property type="entry name" value="EF_Hand_1_Ca_BS"/>
</dbReference>
<feature type="domain" description="C2" evidence="13">
    <location>
        <begin position="17"/>
        <end position="133"/>
    </location>
</feature>
<evidence type="ECO:0000256" key="1">
    <source>
        <dbReference type="ARBA" id="ARBA00022516"/>
    </source>
</evidence>
<dbReference type="PANTHER" id="PTHR10067">
    <property type="entry name" value="PHOSPHATIDYLSERINE DECARBOXYLASE"/>
    <property type="match status" value="1"/>
</dbReference>
<keyword evidence="3" id="KW-0106">Calcium</keyword>
<dbReference type="InterPro" id="IPR011992">
    <property type="entry name" value="EF-hand-dom_pair"/>
</dbReference>
<evidence type="ECO:0000259" key="14">
    <source>
        <dbReference type="PROSITE" id="PS50222"/>
    </source>
</evidence>
<evidence type="ECO:0000256" key="12">
    <source>
        <dbReference type="SAM" id="MobiDB-lite"/>
    </source>
</evidence>
<proteinExistence type="inferred from homology"/>
<dbReference type="UniPathway" id="UPA00558">
    <property type="reaction ID" value="UER00616"/>
</dbReference>
<dbReference type="AlphaFoldDB" id="A0A1E3PN02"/>
<keyword evidence="4 11" id="KW-0443">Lipid metabolism</keyword>
<comment type="domain">
    <text evidence="11">The C2 domains have an essential, but non-catalytic function. They may facilitate interactions with other proteins and are required for lipid transport function.</text>
</comment>
<feature type="compositionally biased region" description="Basic residues" evidence="12">
    <location>
        <begin position="384"/>
        <end position="394"/>
    </location>
</feature>
<reference evidence="15 16" key="1">
    <citation type="journal article" date="2016" name="Proc. Natl. Acad. Sci. U.S.A.">
        <title>Comparative genomics of biotechnologically important yeasts.</title>
        <authorList>
            <person name="Riley R."/>
            <person name="Haridas S."/>
            <person name="Wolfe K.H."/>
            <person name="Lopes M.R."/>
            <person name="Hittinger C.T."/>
            <person name="Goeker M."/>
            <person name="Salamov A.A."/>
            <person name="Wisecaver J.H."/>
            <person name="Long T.M."/>
            <person name="Calvey C.H."/>
            <person name="Aerts A.L."/>
            <person name="Barry K.W."/>
            <person name="Choi C."/>
            <person name="Clum A."/>
            <person name="Coughlan A.Y."/>
            <person name="Deshpande S."/>
            <person name="Douglass A.P."/>
            <person name="Hanson S.J."/>
            <person name="Klenk H.-P."/>
            <person name="LaButti K.M."/>
            <person name="Lapidus A."/>
            <person name="Lindquist E.A."/>
            <person name="Lipzen A.M."/>
            <person name="Meier-Kolthoff J.P."/>
            <person name="Ohm R.A."/>
            <person name="Otillar R.P."/>
            <person name="Pangilinan J.L."/>
            <person name="Peng Y."/>
            <person name="Rokas A."/>
            <person name="Rosa C.A."/>
            <person name="Scheuner C."/>
            <person name="Sibirny A.A."/>
            <person name="Slot J.C."/>
            <person name="Stielow J.B."/>
            <person name="Sun H."/>
            <person name="Kurtzman C.P."/>
            <person name="Blackwell M."/>
            <person name="Grigoriev I.V."/>
            <person name="Jeffries T.W."/>
        </authorList>
    </citation>
    <scope>NUCLEOTIDE SEQUENCE [LARGE SCALE GENOMIC DNA]</scope>
    <source>
        <strain evidence="15 16">DSM 6958</strain>
    </source>
</reference>
<dbReference type="EMBL" id="KV454408">
    <property type="protein sequence ID" value="ODQ66698.1"/>
    <property type="molecule type" value="Genomic_DNA"/>
</dbReference>
<comment type="function">
    <text evidence="11">Catalyzes the formation of phosphatidylethanolamine (PtdEtn) from phosphatidylserine (PtdSer). Plays a central role in phospholipid metabolism and in the interorganelle trafficking of phosphatidylserine.</text>
</comment>
<comment type="subcellular location">
    <subcellularLocation>
        <location evidence="11">Golgi apparatus membrane</location>
        <topology evidence="11">Peripheral membrane protein</topology>
        <orientation evidence="11">Cytoplasmic side</orientation>
    </subcellularLocation>
    <subcellularLocation>
        <location evidence="11">Endosome membrane</location>
        <topology evidence="11">Peripheral membrane protein</topology>
        <orientation evidence="11">Cytoplasmic side</orientation>
    </subcellularLocation>
</comment>
<feature type="domain" description="C2" evidence="13">
    <location>
        <begin position="238"/>
        <end position="361"/>
    </location>
</feature>
<evidence type="ECO:0000256" key="7">
    <source>
        <dbReference type="ARBA" id="ARBA00023209"/>
    </source>
</evidence>
<dbReference type="HAMAP" id="MF_00663">
    <property type="entry name" value="PS_decarb_PSD_B_type2"/>
    <property type="match status" value="1"/>
</dbReference>